<dbReference type="InterPro" id="IPR052155">
    <property type="entry name" value="Biofilm_reg_signaling"/>
</dbReference>
<dbReference type="CDD" id="cd01949">
    <property type="entry name" value="GGDEF"/>
    <property type="match status" value="1"/>
</dbReference>
<evidence type="ECO:0000259" key="3">
    <source>
        <dbReference type="PROSITE" id="PS50887"/>
    </source>
</evidence>
<reference evidence="4 5" key="1">
    <citation type="submission" date="2016-10" db="EMBL/GenBank/DDBJ databases">
        <authorList>
            <person name="de Groot N.N."/>
        </authorList>
    </citation>
    <scope>NUCLEOTIDE SEQUENCE [LARGE SCALE GENOMIC DNA]</scope>
    <source>
        <strain evidence="4 5">ATCC 35022</strain>
    </source>
</reference>
<dbReference type="SMART" id="SM00267">
    <property type="entry name" value="GGDEF"/>
    <property type="match status" value="1"/>
</dbReference>
<dbReference type="Pfam" id="PF00563">
    <property type="entry name" value="EAL"/>
    <property type="match status" value="1"/>
</dbReference>
<dbReference type="SUPFAM" id="SSF141868">
    <property type="entry name" value="EAL domain-like"/>
    <property type="match status" value="1"/>
</dbReference>
<dbReference type="STRING" id="665467.SAMN02982931_02462"/>
<dbReference type="SUPFAM" id="SSF55073">
    <property type="entry name" value="Nucleotide cyclase"/>
    <property type="match status" value="1"/>
</dbReference>
<evidence type="ECO:0000313" key="4">
    <source>
        <dbReference type="EMBL" id="SDB31904.1"/>
    </source>
</evidence>
<dbReference type="RefSeq" id="WP_139167820.1">
    <property type="nucleotide sequence ID" value="NZ_FMXQ01000004.1"/>
</dbReference>
<dbReference type="InterPro" id="IPR007892">
    <property type="entry name" value="CHASE4"/>
</dbReference>
<keyword evidence="5" id="KW-1185">Reference proteome</keyword>
<gene>
    <name evidence="4" type="ORF">SAMN02982931_02462</name>
</gene>
<dbReference type="Gene3D" id="3.30.70.270">
    <property type="match status" value="1"/>
</dbReference>
<dbReference type="PANTHER" id="PTHR44757">
    <property type="entry name" value="DIGUANYLATE CYCLASE DGCP"/>
    <property type="match status" value="1"/>
</dbReference>
<dbReference type="PROSITE" id="PS50887">
    <property type="entry name" value="GGDEF"/>
    <property type="match status" value="1"/>
</dbReference>
<dbReference type="Pfam" id="PF05228">
    <property type="entry name" value="CHASE4"/>
    <property type="match status" value="1"/>
</dbReference>
<keyword evidence="1" id="KW-1133">Transmembrane helix</keyword>
<dbReference type="Gene3D" id="3.20.20.450">
    <property type="entry name" value="EAL domain"/>
    <property type="match status" value="1"/>
</dbReference>
<feature type="domain" description="EAL" evidence="2">
    <location>
        <begin position="470"/>
        <end position="719"/>
    </location>
</feature>
<dbReference type="InterPro" id="IPR001633">
    <property type="entry name" value="EAL_dom"/>
</dbReference>
<organism evidence="4 5">
    <name type="scientific">Bauldia litoralis</name>
    <dbReference type="NCBI Taxonomy" id="665467"/>
    <lineage>
        <taxon>Bacteria</taxon>
        <taxon>Pseudomonadati</taxon>
        <taxon>Pseudomonadota</taxon>
        <taxon>Alphaproteobacteria</taxon>
        <taxon>Hyphomicrobiales</taxon>
        <taxon>Kaistiaceae</taxon>
        <taxon>Bauldia</taxon>
    </lineage>
</organism>
<dbReference type="SMART" id="SM00052">
    <property type="entry name" value="EAL"/>
    <property type="match status" value="1"/>
</dbReference>
<dbReference type="Proteomes" id="UP000199071">
    <property type="component" value="Unassembled WGS sequence"/>
</dbReference>
<dbReference type="NCBIfam" id="TIGR00254">
    <property type="entry name" value="GGDEF"/>
    <property type="match status" value="1"/>
</dbReference>
<protein>
    <submittedName>
        <fullName evidence="4">Diguanylate cyclase (GGDEF) domain-containing protein</fullName>
    </submittedName>
</protein>
<keyword evidence="1" id="KW-0812">Transmembrane</keyword>
<dbReference type="EMBL" id="FMXQ01000004">
    <property type="protein sequence ID" value="SDB31904.1"/>
    <property type="molecule type" value="Genomic_DNA"/>
</dbReference>
<dbReference type="OrthoDB" id="9814202at2"/>
<dbReference type="InterPro" id="IPR000160">
    <property type="entry name" value="GGDEF_dom"/>
</dbReference>
<sequence length="727" mass="79756">MANTRQMPKLDQIMSRLAGRFVLPVAVVLVGALAIVIVSLSEMAGEVNRIEDKLTARSAEAAVQVTLRRIGQSHRDYALWDDSVRNLYGEVNQDFLYDGFVTASIDAVFFDSFFIIDEYGRDVVGYHFGDRLSESTADLYGPQLAELMEGLPRDGVAYAVHTGILQTQWGLAKVAVGPIVPFSEDYEPRPKASRFLVVSQILDQAAVADLGTDFQIDGFALTDPASANPRSIAVTDPFGNPVARLEWVSRELGNEARAEISPTVFVMLALICLVMIFLLFVARRSVREIERKNEEARHYATHDELTGLPNRSVALTTIDDAITKREGGEKVAAVFVDLDRFKDVDDTYGHETGNLLLRRLATLFEECAGNNLLARVGGDEFVIVVADRMAIEVACSIGWKIIEALAEPFTIGGRTISINASIGIAVADTIDPSGEELLRRADVAMDQAKQQGPNRFFVYEPFIDTVRHERLELANDLREALRNDGLALVYQPIFDAMTREIVGVEALLRWNRPLFGPVPPDIVIPVAEEAGLIDALSRWTLRKACADALGWDGLRLAVNISTVQFRNPNFDTQVAGILAETGFPARRLEIEIIESELLGRPDQIRRTIDAVRARGISVALDDFGTGYSSIGYLRSFALDKIKLDRSMVEGIDRDDQSLELVRASVILARALDLRVTAEGVESESEARLLRDAGCAELQGWFLAETASPAELDALFARGGGGALTGTG</sequence>
<dbReference type="AlphaFoldDB" id="A0A1G6CG55"/>
<accession>A0A1G6CG55</accession>
<evidence type="ECO:0000256" key="1">
    <source>
        <dbReference type="SAM" id="Phobius"/>
    </source>
</evidence>
<dbReference type="CDD" id="cd01948">
    <property type="entry name" value="EAL"/>
    <property type="match status" value="1"/>
</dbReference>
<name>A0A1G6CG55_9HYPH</name>
<feature type="transmembrane region" description="Helical" evidence="1">
    <location>
        <begin position="21"/>
        <end position="40"/>
    </location>
</feature>
<feature type="transmembrane region" description="Helical" evidence="1">
    <location>
        <begin position="264"/>
        <end position="282"/>
    </location>
</feature>
<evidence type="ECO:0000259" key="2">
    <source>
        <dbReference type="PROSITE" id="PS50883"/>
    </source>
</evidence>
<dbReference type="Pfam" id="PF00990">
    <property type="entry name" value="GGDEF"/>
    <property type="match status" value="1"/>
</dbReference>
<evidence type="ECO:0000313" key="5">
    <source>
        <dbReference type="Proteomes" id="UP000199071"/>
    </source>
</evidence>
<dbReference type="PROSITE" id="PS50883">
    <property type="entry name" value="EAL"/>
    <property type="match status" value="1"/>
</dbReference>
<feature type="domain" description="GGDEF" evidence="3">
    <location>
        <begin position="329"/>
        <end position="461"/>
    </location>
</feature>
<keyword evidence="1" id="KW-0472">Membrane</keyword>
<proteinExistence type="predicted"/>
<dbReference type="InterPro" id="IPR029787">
    <property type="entry name" value="Nucleotide_cyclase"/>
</dbReference>
<dbReference type="InterPro" id="IPR035919">
    <property type="entry name" value="EAL_sf"/>
</dbReference>
<dbReference type="PANTHER" id="PTHR44757:SF2">
    <property type="entry name" value="BIOFILM ARCHITECTURE MAINTENANCE PROTEIN MBAA"/>
    <property type="match status" value="1"/>
</dbReference>
<dbReference type="InterPro" id="IPR043128">
    <property type="entry name" value="Rev_trsase/Diguanyl_cyclase"/>
</dbReference>